<name>A0A6M1S5H9_9HYPH</name>
<reference evidence="2 3" key="1">
    <citation type="submission" date="2020-02" db="EMBL/GenBank/DDBJ databases">
        <title>Genome sequence of the type strain CCBAU10050 of Rhizobium daejeonense.</title>
        <authorList>
            <person name="Gao J."/>
            <person name="Sun J."/>
        </authorList>
    </citation>
    <scope>NUCLEOTIDE SEQUENCE [LARGE SCALE GENOMIC DNA]</scope>
    <source>
        <strain evidence="2 3">CCBAU10050</strain>
    </source>
</reference>
<accession>A0A6M1S5H9</accession>
<dbReference type="AlphaFoldDB" id="A0A6M1S5H9"/>
<evidence type="ECO:0000313" key="3">
    <source>
        <dbReference type="Proteomes" id="UP000477849"/>
    </source>
</evidence>
<comment type="caution">
    <text evidence="2">The sequence shown here is derived from an EMBL/GenBank/DDBJ whole genome shotgun (WGS) entry which is preliminary data.</text>
</comment>
<keyword evidence="1" id="KW-1133">Transmembrane helix</keyword>
<dbReference type="RefSeq" id="WP_099059098.1">
    <property type="nucleotide sequence ID" value="NZ_CP048427.1"/>
</dbReference>
<organism evidence="2 3">
    <name type="scientific">Rhizobium daejeonense</name>
    <dbReference type="NCBI Taxonomy" id="240521"/>
    <lineage>
        <taxon>Bacteria</taxon>
        <taxon>Pseudomonadati</taxon>
        <taxon>Pseudomonadota</taxon>
        <taxon>Alphaproteobacteria</taxon>
        <taxon>Hyphomicrobiales</taxon>
        <taxon>Rhizobiaceae</taxon>
        <taxon>Rhizobium/Agrobacterium group</taxon>
        <taxon>Rhizobium</taxon>
    </lineage>
</organism>
<gene>
    <name evidence="2" type="ORF">G6N76_21670</name>
</gene>
<dbReference type="EMBL" id="JAAKZH010000010">
    <property type="protein sequence ID" value="NGO66275.1"/>
    <property type="molecule type" value="Genomic_DNA"/>
</dbReference>
<keyword evidence="1" id="KW-0472">Membrane</keyword>
<dbReference type="Proteomes" id="UP000477849">
    <property type="component" value="Unassembled WGS sequence"/>
</dbReference>
<proteinExistence type="predicted"/>
<evidence type="ECO:0000256" key="1">
    <source>
        <dbReference type="SAM" id="Phobius"/>
    </source>
</evidence>
<feature type="transmembrane region" description="Helical" evidence="1">
    <location>
        <begin position="40"/>
        <end position="63"/>
    </location>
</feature>
<protein>
    <submittedName>
        <fullName evidence="2">Uncharacterized protein</fullName>
    </submittedName>
</protein>
<sequence>MNLMMKRYIALDRNGMGGADKRSGKTAGLPALLFYPIEYLIFYAIGLCVLMVVLLLLATRWMVRLH</sequence>
<keyword evidence="1" id="KW-0812">Transmembrane</keyword>
<keyword evidence="3" id="KW-1185">Reference proteome</keyword>
<evidence type="ECO:0000313" key="2">
    <source>
        <dbReference type="EMBL" id="NGO66275.1"/>
    </source>
</evidence>